<dbReference type="PANTHER" id="PTHR11365">
    <property type="entry name" value="5-OXOPROLINASE RELATED"/>
    <property type="match status" value="1"/>
</dbReference>
<evidence type="ECO:0000313" key="3">
    <source>
        <dbReference type="Proteomes" id="UP001247754"/>
    </source>
</evidence>
<keyword evidence="3" id="KW-1185">Reference proteome</keyword>
<gene>
    <name evidence="2" type="ORF">RGD00_16470</name>
</gene>
<feature type="domain" description="Hydantoinase B/oxoprolinase" evidence="1">
    <location>
        <begin position="4"/>
        <end position="335"/>
    </location>
</feature>
<organism evidence="2 3">
    <name type="scientific">Ruixingdingia sedimenti</name>
    <dbReference type="NCBI Taxonomy" id="3073604"/>
    <lineage>
        <taxon>Bacteria</taxon>
        <taxon>Pseudomonadati</taxon>
        <taxon>Pseudomonadota</taxon>
        <taxon>Alphaproteobacteria</taxon>
        <taxon>Rhodobacterales</taxon>
        <taxon>Paracoccaceae</taxon>
        <taxon>Ruixingdingia</taxon>
    </lineage>
</organism>
<evidence type="ECO:0000313" key="2">
    <source>
        <dbReference type="EMBL" id="MDR5654210.1"/>
    </source>
</evidence>
<reference evidence="2 3" key="1">
    <citation type="submission" date="2023-09" db="EMBL/GenBank/DDBJ databases">
        <title>Xinfangfangia sedmenti sp. nov., isolated the sedment.</title>
        <authorList>
            <person name="Xu L."/>
        </authorList>
    </citation>
    <scope>NUCLEOTIDE SEQUENCE [LARGE SCALE GENOMIC DNA]</scope>
    <source>
        <strain evidence="2 3">LG-4</strain>
    </source>
</reference>
<dbReference type="EMBL" id="JAVKPH010000022">
    <property type="protein sequence ID" value="MDR5654210.1"/>
    <property type="molecule type" value="Genomic_DNA"/>
</dbReference>
<dbReference type="Pfam" id="PF02538">
    <property type="entry name" value="Hydantoinase_B"/>
    <property type="match status" value="1"/>
</dbReference>
<sequence length="341" mass="36413">MTVDVVTTEIVRNLLLSAAEDMLAVLCRSAFQPLIYENGDAAAALLDRNCDVLGQSSGLPLFLGSLDQAVREAPRIRGGPGWLREGDIALLNDPYIQGAHLTDVTMFAPLYLEGELAGYVAVRADVTDIGGRDPGGGTATTEVYQEGIRLGPTRIATADGPVGAILDILRRNSRSADLLIGDLNAMIAACRTGRQRMAEIVRRFGLPVIEACRDRIFRQSEEADRAAVGAIPDGVYEGRGFLDNDGVDLERPVPVAIRIIVAGERMAIDLTESPDATRGPVNCGRAQTVAAMRVACKMLLAPDRPFDGGCFRNIAIPARPGSMHDAQEPAPCAWYSPLSGC</sequence>
<name>A0ABU1FBD7_9RHOB</name>
<evidence type="ECO:0000259" key="1">
    <source>
        <dbReference type="Pfam" id="PF02538"/>
    </source>
</evidence>
<dbReference type="InterPro" id="IPR003692">
    <property type="entry name" value="Hydantoinase_B"/>
</dbReference>
<dbReference type="Proteomes" id="UP001247754">
    <property type="component" value="Unassembled WGS sequence"/>
</dbReference>
<dbReference type="RefSeq" id="WP_310458384.1">
    <property type="nucleotide sequence ID" value="NZ_JAVKPH010000022.1"/>
</dbReference>
<dbReference type="PANTHER" id="PTHR11365:SF23">
    <property type="entry name" value="HYPOTHETICAL 5-OXOPROLINASE (EUROFUNG)-RELATED"/>
    <property type="match status" value="1"/>
</dbReference>
<dbReference type="InterPro" id="IPR045079">
    <property type="entry name" value="Oxoprolinase-like"/>
</dbReference>
<comment type="caution">
    <text evidence="2">The sequence shown here is derived from an EMBL/GenBank/DDBJ whole genome shotgun (WGS) entry which is preliminary data.</text>
</comment>
<accession>A0ABU1FBD7</accession>
<protein>
    <submittedName>
        <fullName evidence="2">Hydantoinase B/oxoprolinase family protein</fullName>
    </submittedName>
</protein>
<proteinExistence type="predicted"/>